<evidence type="ECO:0000256" key="4">
    <source>
        <dbReference type="ARBA" id="ARBA00023242"/>
    </source>
</evidence>
<dbReference type="InterPro" id="IPR003604">
    <property type="entry name" value="Matrin/U1-like-C_Znf_C2H2"/>
</dbReference>
<accession>A0A8H2VKL3</accession>
<dbReference type="GO" id="GO:0008270">
    <property type="term" value="F:zinc ion binding"/>
    <property type="evidence" value="ECO:0007669"/>
    <property type="project" value="UniProtKB-KW"/>
</dbReference>
<dbReference type="SMART" id="SM00451">
    <property type="entry name" value="ZnF_U1"/>
    <property type="match status" value="1"/>
</dbReference>
<dbReference type="Pfam" id="PF12874">
    <property type="entry name" value="zf-met"/>
    <property type="match status" value="1"/>
</dbReference>
<evidence type="ECO:0000259" key="6">
    <source>
        <dbReference type="PROSITE" id="PS00028"/>
    </source>
</evidence>
<organism evidence="7 8">
    <name type="scientific">Maudiozyma barnettii</name>
    <dbReference type="NCBI Taxonomy" id="61262"/>
    <lineage>
        <taxon>Eukaryota</taxon>
        <taxon>Fungi</taxon>
        <taxon>Dikarya</taxon>
        <taxon>Ascomycota</taxon>
        <taxon>Saccharomycotina</taxon>
        <taxon>Saccharomycetes</taxon>
        <taxon>Saccharomycetales</taxon>
        <taxon>Saccharomycetaceae</taxon>
        <taxon>Maudiozyma</taxon>
    </lineage>
</organism>
<feature type="region of interest" description="Disordered" evidence="5">
    <location>
        <begin position="137"/>
        <end position="179"/>
    </location>
</feature>
<dbReference type="RefSeq" id="XP_041408924.1">
    <property type="nucleotide sequence ID" value="XM_041552990.1"/>
</dbReference>
<keyword evidence="3" id="KW-0862">Zinc</keyword>
<keyword evidence="8" id="KW-1185">Reference proteome</keyword>
<feature type="domain" description="C2H2-type" evidence="6">
    <location>
        <begin position="74"/>
        <end position="96"/>
    </location>
</feature>
<gene>
    <name evidence="7" type="ORF">KABA2_13S02530</name>
</gene>
<dbReference type="GeneID" id="64860188"/>
<dbReference type="Gene3D" id="3.30.160.60">
    <property type="entry name" value="Classic Zinc Finger"/>
    <property type="match status" value="1"/>
</dbReference>
<dbReference type="GO" id="GO:0005681">
    <property type="term" value="C:spliceosomal complex"/>
    <property type="evidence" value="ECO:0007669"/>
    <property type="project" value="InterPro"/>
</dbReference>
<dbReference type="OrthoDB" id="30343at2759"/>
<evidence type="ECO:0000313" key="7">
    <source>
        <dbReference type="EMBL" id="CAB4257080.1"/>
    </source>
</evidence>
<comment type="caution">
    <text evidence="7">The sequence shown here is derived from an EMBL/GenBank/DDBJ whole genome shotgun (WGS) entry which is preliminary data.</text>
</comment>
<dbReference type="AlphaFoldDB" id="A0A8H2VKL3"/>
<reference evidence="7 8" key="1">
    <citation type="submission" date="2020-05" db="EMBL/GenBank/DDBJ databases">
        <authorList>
            <person name="Casaregola S."/>
            <person name="Devillers H."/>
            <person name="Grondin C."/>
        </authorList>
    </citation>
    <scope>NUCLEOTIDE SEQUENCE [LARGE SCALE GENOMIC DNA]</scope>
    <source>
        <strain evidence="7 8">CLIB 1767</strain>
    </source>
</reference>
<dbReference type="Proteomes" id="UP000644660">
    <property type="component" value="Unassembled WGS sequence"/>
</dbReference>
<evidence type="ECO:0000313" key="8">
    <source>
        <dbReference type="Proteomes" id="UP000644660"/>
    </source>
</evidence>
<keyword evidence="2" id="KW-0863">Zinc-finger</keyword>
<dbReference type="GO" id="GO:0003676">
    <property type="term" value="F:nucleic acid binding"/>
    <property type="evidence" value="ECO:0007669"/>
    <property type="project" value="InterPro"/>
</dbReference>
<evidence type="ECO:0000256" key="5">
    <source>
        <dbReference type="SAM" id="MobiDB-lite"/>
    </source>
</evidence>
<dbReference type="InterPro" id="IPR036236">
    <property type="entry name" value="Znf_C2H2_sf"/>
</dbReference>
<name>A0A8H2VKL3_9SACH</name>
<dbReference type="PROSITE" id="PS00028">
    <property type="entry name" value="ZINC_FINGER_C2H2_1"/>
    <property type="match status" value="1"/>
</dbReference>
<dbReference type="InterPro" id="IPR013087">
    <property type="entry name" value="Znf_C2H2_type"/>
</dbReference>
<dbReference type="InterPro" id="IPR040107">
    <property type="entry name" value="Snu23"/>
</dbReference>
<dbReference type="GO" id="GO:0000398">
    <property type="term" value="P:mRNA splicing, via spliceosome"/>
    <property type="evidence" value="ECO:0007669"/>
    <property type="project" value="InterPro"/>
</dbReference>
<dbReference type="SUPFAM" id="SSF57667">
    <property type="entry name" value="beta-beta-alpha zinc fingers"/>
    <property type="match status" value="1"/>
</dbReference>
<keyword evidence="1" id="KW-0479">Metal-binding</keyword>
<evidence type="ECO:0000256" key="3">
    <source>
        <dbReference type="ARBA" id="ARBA00022833"/>
    </source>
</evidence>
<dbReference type="PANTHER" id="PTHR45986:SF1">
    <property type="entry name" value="ZINC FINGER MATRIN-TYPE PROTEIN 2"/>
    <property type="match status" value="1"/>
</dbReference>
<evidence type="ECO:0000256" key="1">
    <source>
        <dbReference type="ARBA" id="ARBA00022723"/>
    </source>
</evidence>
<dbReference type="PANTHER" id="PTHR45986">
    <property type="entry name" value="ZINC FINGER MATRIN-TYPE PROTEIN 2"/>
    <property type="match status" value="1"/>
</dbReference>
<protein>
    <submittedName>
        <fullName evidence="7">Similar to Saccharomyces cerevisiae YDL098C SNU23 Component of U4/U6.U5 snRNP involved in mRNA splicing via spliceosome</fullName>
    </submittedName>
</protein>
<keyword evidence="4" id="KW-0539">Nucleus</keyword>
<dbReference type="GO" id="GO:0046540">
    <property type="term" value="C:U4/U6 x U5 tri-snRNP complex"/>
    <property type="evidence" value="ECO:0007669"/>
    <property type="project" value="TreeGrafter"/>
</dbReference>
<dbReference type="EMBL" id="CAEFZW010000013">
    <property type="protein sequence ID" value="CAB4257080.1"/>
    <property type="molecule type" value="Genomic_DNA"/>
</dbReference>
<evidence type="ECO:0000256" key="2">
    <source>
        <dbReference type="ARBA" id="ARBA00022771"/>
    </source>
</evidence>
<proteinExistence type="predicted"/>
<sequence>MSDFGRRTWNREEYIGTNSKADGPQFTDAQLAALKVKYLNYDKLMQQTNQNVNQKNLVANVTSFKKGKQFGFYCDICDLTFKDTLQYVDHLNHKVHLLKYETLFGESLISDTRDNDDIPIEEFSNCYTQHIRDFIKEHSDRPQQQRNNARQKKIIDKKPVEEDDMSKMMGFGSFGTTKK</sequence>